<comment type="subcellular location">
    <subcellularLocation>
        <location evidence="6">Cytoplasm</location>
    </subcellularLocation>
</comment>
<comment type="caution">
    <text evidence="9">The sequence shown here is derived from an EMBL/GenBank/DDBJ whole genome shotgun (WGS) entry which is preliminary data.</text>
</comment>
<dbReference type="Pfam" id="PF14520">
    <property type="entry name" value="HHH_5"/>
    <property type="match status" value="1"/>
</dbReference>
<dbReference type="InterPro" id="IPR000085">
    <property type="entry name" value="RuvA"/>
</dbReference>
<dbReference type="SUPFAM" id="SSF47781">
    <property type="entry name" value="RuvA domain 2-like"/>
    <property type="match status" value="1"/>
</dbReference>
<feature type="domain" description="Helix-hairpin-helix DNA-binding motif class 1" evidence="8">
    <location>
        <begin position="88"/>
        <end position="107"/>
    </location>
</feature>
<keyword evidence="9" id="KW-0547">Nucleotide-binding</keyword>
<comment type="subunit">
    <text evidence="6">Homotetramer. Forms an RuvA(8)-RuvB(12)-Holliday junction (HJ) complex. HJ DNA is sandwiched between 2 RuvA tetramers; dsDNA enters through RuvA and exits via RuvB. An RuvB hexamer assembles on each DNA strand where it exits the tetramer. Each RuvB hexamer is contacted by two RuvA subunits (via domain III) on 2 adjacent RuvB subunits; this complex drives branch migration. In the full resolvosome a probable DNA-RuvA(4)-RuvB(12)-RuvC(2) complex forms which resolves the HJ.</text>
</comment>
<feature type="region of interest" description="Domain I" evidence="6">
    <location>
        <begin position="16"/>
        <end position="79"/>
    </location>
</feature>
<dbReference type="GO" id="GO:0006310">
    <property type="term" value="P:DNA recombination"/>
    <property type="evidence" value="ECO:0007669"/>
    <property type="project" value="UniProtKB-UniRule"/>
</dbReference>
<dbReference type="InterPro" id="IPR012340">
    <property type="entry name" value="NA-bd_OB-fold"/>
</dbReference>
<comment type="caution">
    <text evidence="6">Lacks conserved residue(s) required for the propagation of feature annotation.</text>
</comment>
<keyword evidence="5 6" id="KW-0234">DNA repair</keyword>
<keyword evidence="2 6" id="KW-0227">DNA damage</keyword>
<evidence type="ECO:0000259" key="8">
    <source>
        <dbReference type="SMART" id="SM00278"/>
    </source>
</evidence>
<dbReference type="GO" id="GO:0005737">
    <property type="term" value="C:cytoplasm"/>
    <property type="evidence" value="ECO:0007669"/>
    <property type="project" value="UniProtKB-SubCell"/>
</dbReference>
<dbReference type="GO" id="GO:0000400">
    <property type="term" value="F:four-way junction DNA binding"/>
    <property type="evidence" value="ECO:0007669"/>
    <property type="project" value="UniProtKB-UniRule"/>
</dbReference>
<name>A0A087BNN9_9BIFI</name>
<dbReference type="GO" id="GO:0016787">
    <property type="term" value="F:hydrolase activity"/>
    <property type="evidence" value="ECO:0007669"/>
    <property type="project" value="UniProtKB-KW"/>
</dbReference>
<dbReference type="eggNOG" id="COG0632">
    <property type="taxonomic scope" value="Bacteria"/>
</dbReference>
<evidence type="ECO:0000256" key="6">
    <source>
        <dbReference type="HAMAP-Rule" id="MF_00031"/>
    </source>
</evidence>
<organism evidence="9 10">
    <name type="scientific">Bifidobacterium minimum</name>
    <dbReference type="NCBI Taxonomy" id="1693"/>
    <lineage>
        <taxon>Bacteria</taxon>
        <taxon>Bacillati</taxon>
        <taxon>Actinomycetota</taxon>
        <taxon>Actinomycetes</taxon>
        <taxon>Bifidobacteriales</taxon>
        <taxon>Bifidobacteriaceae</taxon>
        <taxon>Bifidobacterium</taxon>
    </lineage>
</organism>
<dbReference type="Gene3D" id="1.10.150.20">
    <property type="entry name" value="5' to 3' exonuclease, C-terminal subdomain"/>
    <property type="match status" value="1"/>
</dbReference>
<keyword evidence="3 6" id="KW-0238">DNA-binding</keyword>
<dbReference type="SMART" id="SM00278">
    <property type="entry name" value="HhH1"/>
    <property type="match status" value="2"/>
</dbReference>
<dbReference type="InterPro" id="IPR010994">
    <property type="entry name" value="RuvA_2-like"/>
</dbReference>
<keyword evidence="9" id="KW-0347">Helicase</keyword>
<dbReference type="SUPFAM" id="SSF50249">
    <property type="entry name" value="Nucleic acid-binding proteins"/>
    <property type="match status" value="1"/>
</dbReference>
<feature type="compositionally biased region" description="Basic and acidic residues" evidence="7">
    <location>
        <begin position="189"/>
        <end position="199"/>
    </location>
</feature>
<keyword evidence="1 6" id="KW-0963">Cytoplasm</keyword>
<dbReference type="InterPro" id="IPR003583">
    <property type="entry name" value="Hlx-hairpin-Hlx_DNA-bd_motif"/>
</dbReference>
<keyword evidence="9" id="KW-0067">ATP-binding</keyword>
<dbReference type="CDD" id="cd14332">
    <property type="entry name" value="UBA_RuvA_C"/>
    <property type="match status" value="1"/>
</dbReference>
<comment type="function">
    <text evidence="6">The RuvA-RuvB-RuvC complex processes Holliday junction (HJ) DNA during genetic recombination and DNA repair, while the RuvA-RuvB complex plays an important role in the rescue of blocked DNA replication forks via replication fork reversal (RFR). RuvA specifically binds to HJ cruciform DNA, conferring on it an open structure. The RuvB hexamer acts as an ATP-dependent pump, pulling dsDNA into and through the RuvAB complex. HJ branch migration allows RuvC to scan DNA until it finds its consensus sequence, where it cleaves and resolves the cruciform DNA.</text>
</comment>
<feature type="region of interest" description="Domain III" evidence="6">
    <location>
        <begin position="166"/>
        <end position="222"/>
    </location>
</feature>
<evidence type="ECO:0000256" key="7">
    <source>
        <dbReference type="SAM" id="MobiDB-lite"/>
    </source>
</evidence>
<dbReference type="GO" id="GO:0009378">
    <property type="term" value="F:four-way junction helicase activity"/>
    <property type="evidence" value="ECO:0007669"/>
    <property type="project" value="InterPro"/>
</dbReference>
<proteinExistence type="inferred from homology"/>
<dbReference type="GO" id="GO:0009379">
    <property type="term" value="C:Holliday junction helicase complex"/>
    <property type="evidence" value="ECO:0007669"/>
    <property type="project" value="InterPro"/>
</dbReference>
<dbReference type="GO" id="GO:0006281">
    <property type="term" value="P:DNA repair"/>
    <property type="evidence" value="ECO:0007669"/>
    <property type="project" value="UniProtKB-UniRule"/>
</dbReference>
<dbReference type="STRING" id="1693.BMIN_0537"/>
<dbReference type="GO" id="GO:0048476">
    <property type="term" value="C:Holliday junction resolvase complex"/>
    <property type="evidence" value="ECO:0007669"/>
    <property type="project" value="UniProtKB-UniRule"/>
</dbReference>
<evidence type="ECO:0000256" key="3">
    <source>
        <dbReference type="ARBA" id="ARBA00023125"/>
    </source>
</evidence>
<evidence type="ECO:0000256" key="4">
    <source>
        <dbReference type="ARBA" id="ARBA00023172"/>
    </source>
</evidence>
<keyword evidence="10" id="KW-1185">Reference proteome</keyword>
<evidence type="ECO:0000313" key="10">
    <source>
        <dbReference type="Proteomes" id="UP000029014"/>
    </source>
</evidence>
<dbReference type="Gene3D" id="2.40.50.140">
    <property type="entry name" value="Nucleic acid-binding proteins"/>
    <property type="match status" value="1"/>
</dbReference>
<evidence type="ECO:0000313" key="9">
    <source>
        <dbReference type="EMBL" id="KFI72639.1"/>
    </source>
</evidence>
<evidence type="ECO:0000256" key="1">
    <source>
        <dbReference type="ARBA" id="ARBA00022490"/>
    </source>
</evidence>
<feature type="region of interest" description="Disordered" evidence="7">
    <location>
        <begin position="184"/>
        <end position="205"/>
    </location>
</feature>
<dbReference type="Gene3D" id="1.10.8.10">
    <property type="entry name" value="DNA helicase RuvA subunit, C-terminal domain"/>
    <property type="match status" value="1"/>
</dbReference>
<dbReference type="InterPro" id="IPR013849">
    <property type="entry name" value="DNA_helicase_Holl-junc_RuvA_I"/>
</dbReference>
<dbReference type="GO" id="GO:0005524">
    <property type="term" value="F:ATP binding"/>
    <property type="evidence" value="ECO:0007669"/>
    <property type="project" value="InterPro"/>
</dbReference>
<dbReference type="NCBIfam" id="TIGR00084">
    <property type="entry name" value="ruvA"/>
    <property type="match status" value="1"/>
</dbReference>
<protein>
    <recommendedName>
        <fullName evidence="6">Holliday junction branch migration complex subunit RuvA</fullName>
    </recommendedName>
</protein>
<dbReference type="EMBL" id="JGZD01000009">
    <property type="protein sequence ID" value="KFI72639.1"/>
    <property type="molecule type" value="Genomic_DNA"/>
</dbReference>
<dbReference type="InterPro" id="IPR036267">
    <property type="entry name" value="RuvA_C_sf"/>
</dbReference>
<comment type="similarity">
    <text evidence="6">Belongs to the RuvA family.</text>
</comment>
<feature type="domain" description="Helix-hairpin-helix DNA-binding motif class 1" evidence="8">
    <location>
        <begin position="123"/>
        <end position="142"/>
    </location>
</feature>
<dbReference type="InterPro" id="IPR011114">
    <property type="entry name" value="RuvA_C"/>
</dbReference>
<dbReference type="AlphaFoldDB" id="A0A087BNN9"/>
<evidence type="ECO:0000256" key="2">
    <source>
        <dbReference type="ARBA" id="ARBA00022763"/>
    </source>
</evidence>
<keyword evidence="9" id="KW-0378">Hydrolase</keyword>
<dbReference type="SUPFAM" id="SSF46929">
    <property type="entry name" value="DNA helicase RuvA subunit, C-terminal domain"/>
    <property type="match status" value="1"/>
</dbReference>
<dbReference type="Pfam" id="PF01330">
    <property type="entry name" value="RuvA_N"/>
    <property type="match status" value="1"/>
</dbReference>
<dbReference type="Proteomes" id="UP000029014">
    <property type="component" value="Unassembled WGS sequence"/>
</dbReference>
<comment type="domain">
    <text evidence="6">Has three domains with a flexible linker between the domains II and III and assumes an 'L' shape. Domain III is highly mobile and contacts RuvB.</text>
</comment>
<evidence type="ECO:0000256" key="5">
    <source>
        <dbReference type="ARBA" id="ARBA00023204"/>
    </source>
</evidence>
<accession>A0A087BNN9</accession>
<dbReference type="HAMAP" id="MF_00031">
    <property type="entry name" value="DNA_HJ_migration_RuvA"/>
    <property type="match status" value="1"/>
</dbReference>
<reference evidence="9 10" key="1">
    <citation type="submission" date="2014-03" db="EMBL/GenBank/DDBJ databases">
        <title>Genomics of Bifidobacteria.</title>
        <authorList>
            <person name="Ventura M."/>
            <person name="Milani C."/>
            <person name="Lugli G.A."/>
        </authorList>
    </citation>
    <scope>NUCLEOTIDE SEQUENCE [LARGE SCALE GENOMIC DNA]</scope>
    <source>
        <strain evidence="9 10">LMG 11592</strain>
    </source>
</reference>
<gene>
    <name evidence="6" type="primary">ruvA</name>
    <name evidence="9" type="ORF">BMIN_0537</name>
</gene>
<sequence>MADRASTYDGRERSGMIGLLSGTVESVDTDTTLIMLSSGLGFTVRMPATDLSSLHAGQHARIYTVLSASQDQMTLYGFIDESSRRLFTQLQKTSGIGPKVALSLLSTLGATGLSRAIVDGDVSALSTAPGLGRKGAQKIILELSGILSREDAEKTPATMDSDGSPMSTVIQGLMSLGWSEQDSTAAARRVCETDGDPHDGAPGAEDIPRLLRLALASMDRGR</sequence>
<keyword evidence="4 6" id="KW-0233">DNA recombination</keyword>